<sequence length="465" mass="51861">MAAVSEEEQRRADELKNKGNQYFQEAHYGQSLEAYSEAIKINPNSAVYYANRAFAHIKMEAYGAALTDANSAIELDPDYVKGYYRRGSANFCLGHYKEALKDFKRVVKLKPRNATARNKLKECEKAVKRMAFEAAIASGEATDEASPFDNLDYDSIAVEDSYTGPRFDGDITVSFYALKLLALAKPIFAAEPSLVDVPVNDAFTVCGDVHGQFYDFCNIFELNGPPSETNPYLFNGDFVDRGSFGVEIIFTMLAYKVLYPKAFFMTRGNHESKNMNQMYGFEGEVKAKYDDRTMRLFTDLFNSLPLCVVLGGKVIVMHGGLFSRDDVTLDDIRAIDRFCQPPDEGLMCEILWSDPHPYPGRAPSKRGVGVAFGPDVTKRFLEANGLELLVRSHEVKDEGYLIEADGKLITVFSAPNYCDQVGNKGAFIRFDSELKPHITSFEAVPHPNVKPMAYAGPSLMSLFGL</sequence>
<evidence type="ECO:0000256" key="8">
    <source>
        <dbReference type="ARBA" id="ARBA00023211"/>
    </source>
</evidence>
<dbReference type="InterPro" id="IPR051134">
    <property type="entry name" value="PPP_phosphatase"/>
</dbReference>
<dbReference type="PIRSF" id="PIRSF033096">
    <property type="entry name" value="PPPtase_5"/>
    <property type="match status" value="1"/>
</dbReference>
<dbReference type="InterPro" id="IPR006186">
    <property type="entry name" value="Ser/Thr-sp_prot-phosphatase"/>
</dbReference>
<gene>
    <name evidence="12" type="ORF">AMSG_01306</name>
</gene>
<dbReference type="GeneID" id="25561061"/>
<feature type="active site" description="Proton donor/acceptor" evidence="9">
    <location>
        <position position="270"/>
    </location>
</feature>
<evidence type="ECO:0000259" key="11">
    <source>
        <dbReference type="SMART" id="SM00156"/>
    </source>
</evidence>
<dbReference type="GO" id="GO:0004722">
    <property type="term" value="F:protein serine/threonine phosphatase activity"/>
    <property type="evidence" value="ECO:0007669"/>
    <property type="project" value="UniProtKB-EC"/>
</dbReference>
<comment type="cofactor">
    <cofactor evidence="1">
        <name>Mn(2+)</name>
        <dbReference type="ChEBI" id="CHEBI:29035"/>
    </cofactor>
</comment>
<dbReference type="OrthoDB" id="445564at2759"/>
<dbReference type="CDD" id="cd07417">
    <property type="entry name" value="MPP_PP5_C"/>
    <property type="match status" value="1"/>
</dbReference>
<dbReference type="SUPFAM" id="SSF48452">
    <property type="entry name" value="TPR-like"/>
    <property type="match status" value="1"/>
</dbReference>
<protein>
    <recommendedName>
        <fullName evidence="3">protein-serine/threonine phosphatase</fullName>
        <ecNumber evidence="3">3.1.3.16</ecNumber>
    </recommendedName>
</protein>
<dbReference type="Proteomes" id="UP000054408">
    <property type="component" value="Unassembled WGS sequence"/>
</dbReference>
<dbReference type="Pfam" id="PF00515">
    <property type="entry name" value="TPR_1"/>
    <property type="match status" value="1"/>
</dbReference>
<dbReference type="SUPFAM" id="SSF56300">
    <property type="entry name" value="Metallo-dependent phosphatases"/>
    <property type="match status" value="1"/>
</dbReference>
<dbReference type="InterPro" id="IPR029052">
    <property type="entry name" value="Metallo-depent_PP-like"/>
</dbReference>
<evidence type="ECO:0000256" key="9">
    <source>
        <dbReference type="PIRSR" id="PIRSR033096-1"/>
    </source>
</evidence>
<dbReference type="PRINTS" id="PR00114">
    <property type="entry name" value="STPHPHTASE"/>
</dbReference>
<evidence type="ECO:0000256" key="6">
    <source>
        <dbReference type="ARBA" id="ARBA00022801"/>
    </source>
</evidence>
<keyword evidence="6" id="KW-0378">Hydrolase</keyword>
<evidence type="ECO:0000256" key="7">
    <source>
        <dbReference type="ARBA" id="ARBA00022803"/>
    </source>
</evidence>
<dbReference type="Pfam" id="PF13414">
    <property type="entry name" value="TPR_11"/>
    <property type="match status" value="1"/>
</dbReference>
<feature type="domain" description="Serine/threonine specific protein phosphatases" evidence="11">
    <location>
        <begin position="176"/>
        <end position="445"/>
    </location>
</feature>
<dbReference type="STRING" id="461836.A0A0L0DNM3"/>
<dbReference type="Gene3D" id="1.25.40.10">
    <property type="entry name" value="Tetratricopeptide repeat domain"/>
    <property type="match status" value="1"/>
</dbReference>
<dbReference type="PROSITE" id="PS50293">
    <property type="entry name" value="TPR_REGION"/>
    <property type="match status" value="1"/>
</dbReference>
<dbReference type="PANTHER" id="PTHR45668:SF5">
    <property type="entry name" value="SERINE_THREONINE-PROTEIN PHOSPHATASE 5"/>
    <property type="match status" value="1"/>
</dbReference>
<dbReference type="RefSeq" id="XP_013761913.1">
    <property type="nucleotide sequence ID" value="XM_013906459.1"/>
</dbReference>
<dbReference type="InterPro" id="IPR019734">
    <property type="entry name" value="TPR_rpt"/>
</dbReference>
<proteinExistence type="inferred from homology"/>
<evidence type="ECO:0000256" key="10">
    <source>
        <dbReference type="PROSITE-ProRule" id="PRU00339"/>
    </source>
</evidence>
<keyword evidence="13" id="KW-1185">Reference proteome</keyword>
<dbReference type="InterPro" id="IPR004843">
    <property type="entry name" value="Calcineurin-like_PHP"/>
</dbReference>
<dbReference type="EC" id="3.1.3.16" evidence="3"/>
<dbReference type="PROSITE" id="PS50005">
    <property type="entry name" value="TPR"/>
    <property type="match status" value="2"/>
</dbReference>
<dbReference type="Pfam" id="PF08321">
    <property type="entry name" value="PPP5"/>
    <property type="match status" value="1"/>
</dbReference>
<dbReference type="Gene3D" id="3.60.21.10">
    <property type="match status" value="1"/>
</dbReference>
<dbReference type="InterPro" id="IPR013235">
    <property type="entry name" value="PPP_dom"/>
</dbReference>
<evidence type="ECO:0000256" key="1">
    <source>
        <dbReference type="ARBA" id="ARBA00001936"/>
    </source>
</evidence>
<keyword evidence="8" id="KW-0464">Manganese</keyword>
<keyword evidence="4" id="KW-0479">Metal-binding</keyword>
<dbReference type="InterPro" id="IPR011990">
    <property type="entry name" value="TPR-like_helical_dom_sf"/>
</dbReference>
<comment type="similarity">
    <text evidence="2">Belongs to the PPP phosphatase family. PP-5 (PP-T) subfamily.</text>
</comment>
<evidence type="ECO:0000256" key="3">
    <source>
        <dbReference type="ARBA" id="ARBA00013081"/>
    </source>
</evidence>
<dbReference type="GO" id="GO:0046872">
    <property type="term" value="F:metal ion binding"/>
    <property type="evidence" value="ECO:0007669"/>
    <property type="project" value="UniProtKB-KW"/>
</dbReference>
<dbReference type="InterPro" id="IPR041753">
    <property type="entry name" value="PP5_C"/>
</dbReference>
<evidence type="ECO:0000256" key="5">
    <source>
        <dbReference type="ARBA" id="ARBA00022737"/>
    </source>
</evidence>
<evidence type="ECO:0000256" key="2">
    <source>
        <dbReference type="ARBA" id="ARBA00008786"/>
    </source>
</evidence>
<dbReference type="eggNOG" id="KOG0376">
    <property type="taxonomic scope" value="Eukaryota"/>
</dbReference>
<evidence type="ECO:0000313" key="12">
    <source>
        <dbReference type="EMBL" id="KNC53596.1"/>
    </source>
</evidence>
<dbReference type="EMBL" id="GL349437">
    <property type="protein sequence ID" value="KNC53596.1"/>
    <property type="molecule type" value="Genomic_DNA"/>
</dbReference>
<reference evidence="12 13" key="1">
    <citation type="submission" date="2010-05" db="EMBL/GenBank/DDBJ databases">
        <title>The Genome Sequence of Thecamonas trahens ATCC 50062.</title>
        <authorList>
            <consortium name="The Broad Institute Genome Sequencing Platform"/>
            <person name="Russ C."/>
            <person name="Cuomo C."/>
            <person name="Shea T."/>
            <person name="Young S.K."/>
            <person name="Zeng Q."/>
            <person name="Koehrsen M."/>
            <person name="Haas B."/>
            <person name="Borodovsky M."/>
            <person name="Guigo R."/>
            <person name="Alvarado L."/>
            <person name="Berlin A."/>
            <person name="Bochicchio J."/>
            <person name="Borenstein D."/>
            <person name="Chapman S."/>
            <person name="Chen Z."/>
            <person name="Freedman E."/>
            <person name="Gellesch M."/>
            <person name="Goldberg J."/>
            <person name="Griggs A."/>
            <person name="Gujja S."/>
            <person name="Heilman E."/>
            <person name="Heiman D."/>
            <person name="Hepburn T."/>
            <person name="Howarth C."/>
            <person name="Jen D."/>
            <person name="Larson L."/>
            <person name="Mehta T."/>
            <person name="Park D."/>
            <person name="Pearson M."/>
            <person name="Roberts A."/>
            <person name="Saif S."/>
            <person name="Shenoy N."/>
            <person name="Sisk P."/>
            <person name="Stolte C."/>
            <person name="Sykes S."/>
            <person name="Thomson T."/>
            <person name="Walk T."/>
            <person name="White J."/>
            <person name="Yandava C."/>
            <person name="Burger G."/>
            <person name="Gray M.W."/>
            <person name="Holland P.W.H."/>
            <person name="King N."/>
            <person name="Lang F.B.F."/>
            <person name="Roger A.J."/>
            <person name="Ruiz-Trillo I."/>
            <person name="Lander E."/>
            <person name="Nusbaum C."/>
        </authorList>
    </citation>
    <scope>NUCLEOTIDE SEQUENCE [LARGE SCALE GENOMIC DNA]</scope>
    <source>
        <strain evidence="12 13">ATCC 50062</strain>
    </source>
</reference>
<dbReference type="Pfam" id="PF00149">
    <property type="entry name" value="Metallophos"/>
    <property type="match status" value="1"/>
</dbReference>
<evidence type="ECO:0000256" key="4">
    <source>
        <dbReference type="ARBA" id="ARBA00022723"/>
    </source>
</evidence>
<dbReference type="PANTHER" id="PTHR45668">
    <property type="entry name" value="SERINE/THREONINE-PROTEIN PHOSPHATASE 5-RELATED"/>
    <property type="match status" value="1"/>
</dbReference>
<dbReference type="OMA" id="IHKKYAF"/>
<feature type="repeat" description="TPR" evidence="10">
    <location>
        <begin position="80"/>
        <end position="113"/>
    </location>
</feature>
<dbReference type="AlphaFoldDB" id="A0A0L0DNM3"/>
<name>A0A0L0DNM3_THETB</name>
<organism evidence="12 13">
    <name type="scientific">Thecamonas trahens ATCC 50062</name>
    <dbReference type="NCBI Taxonomy" id="461836"/>
    <lineage>
        <taxon>Eukaryota</taxon>
        <taxon>Apusozoa</taxon>
        <taxon>Apusomonadida</taxon>
        <taxon>Apusomonadidae</taxon>
        <taxon>Thecamonas</taxon>
    </lineage>
</organism>
<keyword evidence="5" id="KW-0677">Repeat</keyword>
<dbReference type="SMART" id="SM00156">
    <property type="entry name" value="PP2Ac"/>
    <property type="match status" value="1"/>
</dbReference>
<accession>A0A0L0DNM3</accession>
<dbReference type="SMART" id="SM00028">
    <property type="entry name" value="TPR"/>
    <property type="match status" value="3"/>
</dbReference>
<evidence type="ECO:0000313" key="13">
    <source>
        <dbReference type="Proteomes" id="UP000054408"/>
    </source>
</evidence>
<feature type="repeat" description="TPR" evidence="10">
    <location>
        <begin position="12"/>
        <end position="45"/>
    </location>
</feature>
<keyword evidence="7 10" id="KW-0802">TPR repeat</keyword>